<dbReference type="RefSeq" id="WP_326927885.1">
    <property type="nucleotide sequence ID" value="NZ_CP123443.1"/>
</dbReference>
<dbReference type="EMBL" id="CP123443">
    <property type="protein sequence ID" value="WGK69699.1"/>
    <property type="molecule type" value="Genomic_DNA"/>
</dbReference>
<reference evidence="2 3" key="1">
    <citation type="submission" date="2023-04" db="EMBL/GenBank/DDBJ databases">
        <title>Spirochaete genome identified in red abalone sample constitutes a novel genus.</title>
        <authorList>
            <person name="Sharma S.P."/>
            <person name="Purcell C.M."/>
            <person name="Hyde J.R."/>
            <person name="Severin A.J."/>
        </authorList>
    </citation>
    <scope>NUCLEOTIDE SEQUENCE [LARGE SCALE GENOMIC DNA]</scope>
    <source>
        <strain evidence="2 3">SP-2023</strain>
    </source>
</reference>
<evidence type="ECO:0000256" key="1">
    <source>
        <dbReference type="SAM" id="MobiDB-lite"/>
    </source>
</evidence>
<gene>
    <name evidence="2" type="ORF">P0082_02220</name>
</gene>
<protein>
    <recommendedName>
        <fullName evidence="4">Outer membrane lipoprotein BamD-like domain-containing protein</fullName>
    </recommendedName>
</protein>
<feature type="compositionally biased region" description="Low complexity" evidence="1">
    <location>
        <begin position="158"/>
        <end position="169"/>
    </location>
</feature>
<dbReference type="Proteomes" id="UP001228690">
    <property type="component" value="Chromosome"/>
</dbReference>
<feature type="region of interest" description="Disordered" evidence="1">
    <location>
        <begin position="1"/>
        <end position="43"/>
    </location>
</feature>
<feature type="compositionally biased region" description="Basic and acidic residues" evidence="1">
    <location>
        <begin position="1"/>
        <end position="19"/>
    </location>
</feature>
<evidence type="ECO:0000313" key="2">
    <source>
        <dbReference type="EMBL" id="WGK69699.1"/>
    </source>
</evidence>
<accession>A0ABY8MLM3</accession>
<feature type="compositionally biased region" description="Polar residues" evidence="1">
    <location>
        <begin position="68"/>
        <end position="115"/>
    </location>
</feature>
<feature type="compositionally biased region" description="Polar residues" evidence="1">
    <location>
        <begin position="220"/>
        <end position="239"/>
    </location>
</feature>
<evidence type="ECO:0000313" key="3">
    <source>
        <dbReference type="Proteomes" id="UP001228690"/>
    </source>
</evidence>
<keyword evidence="3" id="KW-1185">Reference proteome</keyword>
<proteinExistence type="predicted"/>
<sequence>MSSDSEAKEEGHTKTETSKETSTGTAAIYDTQTGLAQPGLGIDNFSPVELQEQLDSVRRFSAAPLQLGPSQLTPSQAAVPLNNNRESPNESEAGQNQTTTERPAVAQTDTKNTENMAVASPIPQSAETEAVSESVLDSGSIAPLPDSGAAFVPRNLRSGPGANPPGSSGTVSSSRLPKPVVRPIVKRDLLRPAPTTESRKRKRSRVAEAKTVRTPPPSSAVPQLSVPQRGTPSKQTNISKTISLGDPFRLLLHGLIWTYIPGLSEAPRGPEFERELGNLETSFVFRFPTVGHYFLTFSRQLPSTGELEYYNAEIIVEDDQASATSPDNGLQSGAMMATPIPNSGLPLIPADREVKLMNAGTKNISELDSEINYRITGQVISDIRKLLKDGEMESAYQTLNNWPSRERGDIYDTAAQYFLNAGMNTEAVDMWQRNVGLAGELQSKAVVGIVEALTRNDDANRLLEWLPQFLQQASSGQNSPDQTPLIHTEDFAKVYRTLSKLNEDSPQSTIVSSESKYAEYVLKFYQTYVDFYADSNSPEILHKMGLFFEEPGKNQDLRRARQLYKSIRTNYPVDEYSQKASDRLHYLDRQFFLVR</sequence>
<organism evidence="2 3">
    <name type="scientific">Candidatus Haliotispira prima</name>
    <dbReference type="NCBI Taxonomy" id="3034016"/>
    <lineage>
        <taxon>Bacteria</taxon>
        <taxon>Pseudomonadati</taxon>
        <taxon>Spirochaetota</taxon>
        <taxon>Spirochaetia</taxon>
        <taxon>Spirochaetales</taxon>
        <taxon>Spirochaetaceae</taxon>
        <taxon>Candidatus Haliotispira</taxon>
    </lineage>
</organism>
<name>A0ABY8MLM3_9SPIO</name>
<evidence type="ECO:0008006" key="4">
    <source>
        <dbReference type="Google" id="ProtNLM"/>
    </source>
</evidence>
<feature type="region of interest" description="Disordered" evidence="1">
    <location>
        <begin position="61"/>
        <end position="239"/>
    </location>
</feature>